<dbReference type="Proteomes" id="UP000534783">
    <property type="component" value="Unassembled WGS sequence"/>
</dbReference>
<dbReference type="EMBL" id="VTOW01000001">
    <property type="protein sequence ID" value="NKE70276.1"/>
    <property type="molecule type" value="Genomic_DNA"/>
</dbReference>
<comment type="caution">
    <text evidence="1">The sequence shown here is derived from an EMBL/GenBank/DDBJ whole genome shotgun (WGS) entry which is preliminary data.</text>
</comment>
<protein>
    <submittedName>
        <fullName evidence="1">Uncharacterized protein</fullName>
    </submittedName>
</protein>
<evidence type="ECO:0000313" key="1">
    <source>
        <dbReference type="EMBL" id="NKE70276.1"/>
    </source>
</evidence>
<reference evidence="1 2" key="1">
    <citation type="journal article" date="2020" name="Nature">
        <title>Bacterial chemolithoautotrophy via manganese oxidation.</title>
        <authorList>
            <person name="Yu H."/>
            <person name="Leadbetter J.R."/>
        </authorList>
    </citation>
    <scope>NUCLEOTIDE SEQUENCE [LARGE SCALE GENOMIC DNA]</scope>
    <source>
        <strain evidence="1 2">Mn-1</strain>
    </source>
</reference>
<accession>A0A7X6DN32</accession>
<organism evidence="1 2">
    <name type="scientific">Candidatus Manganitrophus noduliformans</name>
    <dbReference type="NCBI Taxonomy" id="2606439"/>
    <lineage>
        <taxon>Bacteria</taxon>
        <taxon>Pseudomonadati</taxon>
        <taxon>Nitrospirota</taxon>
        <taxon>Nitrospiria</taxon>
        <taxon>Candidatus Troglogloeales</taxon>
        <taxon>Candidatus Manganitrophaceae</taxon>
        <taxon>Candidatus Manganitrophus</taxon>
    </lineage>
</organism>
<dbReference type="RefSeq" id="WP_168058539.1">
    <property type="nucleotide sequence ID" value="NZ_VTOW01000001.1"/>
</dbReference>
<gene>
    <name evidence="1" type="ORF">MNODULE_05895</name>
</gene>
<dbReference type="AlphaFoldDB" id="A0A7X6DN32"/>
<proteinExistence type="predicted"/>
<keyword evidence="2" id="KW-1185">Reference proteome</keyword>
<evidence type="ECO:0000313" key="2">
    <source>
        <dbReference type="Proteomes" id="UP000534783"/>
    </source>
</evidence>
<name>A0A7X6DN32_9BACT</name>
<sequence length="59" mass="5975">MAELVCSKCGGKRAVPHVHDGPGVPSAKDPGKLVCPAHGEGCMPTDIPACCGAPMQYKA</sequence>